<evidence type="ECO:0000313" key="1">
    <source>
        <dbReference type="EMBL" id="WKA01959.1"/>
    </source>
</evidence>
<gene>
    <name evidence="1" type="ORF">VitviT2T_020203</name>
</gene>
<protein>
    <submittedName>
        <fullName evidence="1">Uncharacterized protein</fullName>
    </submittedName>
</protein>
<name>A0ABY9D3Q5_VITVI</name>
<dbReference type="Proteomes" id="UP001227230">
    <property type="component" value="Chromosome 13"/>
</dbReference>
<keyword evidence="2" id="KW-1185">Reference proteome</keyword>
<organism evidence="1 2">
    <name type="scientific">Vitis vinifera</name>
    <name type="common">Grape</name>
    <dbReference type="NCBI Taxonomy" id="29760"/>
    <lineage>
        <taxon>Eukaryota</taxon>
        <taxon>Viridiplantae</taxon>
        <taxon>Streptophyta</taxon>
        <taxon>Embryophyta</taxon>
        <taxon>Tracheophyta</taxon>
        <taxon>Spermatophyta</taxon>
        <taxon>Magnoliopsida</taxon>
        <taxon>eudicotyledons</taxon>
        <taxon>Gunneridae</taxon>
        <taxon>Pentapetalae</taxon>
        <taxon>rosids</taxon>
        <taxon>Vitales</taxon>
        <taxon>Vitaceae</taxon>
        <taxon>Viteae</taxon>
        <taxon>Vitis</taxon>
    </lineage>
</organism>
<accession>A0ABY9D3Q5</accession>
<dbReference type="EMBL" id="CP126660">
    <property type="protein sequence ID" value="WKA01959.1"/>
    <property type="molecule type" value="Genomic_DNA"/>
</dbReference>
<reference evidence="1 2" key="1">
    <citation type="journal article" date="2023" name="Hortic Res">
        <title>The complete reference genome for grapevine (Vitis vinifera L.) genetics and breeding.</title>
        <authorList>
            <person name="Shi X."/>
            <person name="Cao S."/>
            <person name="Wang X."/>
            <person name="Huang S."/>
            <person name="Wang Y."/>
            <person name="Liu Z."/>
            <person name="Liu W."/>
            <person name="Leng X."/>
            <person name="Peng Y."/>
            <person name="Wang N."/>
            <person name="Wang Y."/>
            <person name="Ma Z."/>
            <person name="Xu X."/>
            <person name="Zhang F."/>
            <person name="Xue H."/>
            <person name="Zhong H."/>
            <person name="Wang Y."/>
            <person name="Zhang K."/>
            <person name="Velt A."/>
            <person name="Avia K."/>
            <person name="Holtgrawe D."/>
            <person name="Grimplet J."/>
            <person name="Matus J.T."/>
            <person name="Ware D."/>
            <person name="Wu X."/>
            <person name="Wang H."/>
            <person name="Liu C."/>
            <person name="Fang Y."/>
            <person name="Rustenholz C."/>
            <person name="Cheng Z."/>
            <person name="Xiao H."/>
            <person name="Zhou Y."/>
        </authorList>
    </citation>
    <scope>NUCLEOTIDE SEQUENCE [LARGE SCALE GENOMIC DNA]</scope>
    <source>
        <strain evidence="2">cv. Pinot noir / PN40024</strain>
        <tissue evidence="1">Leaf</tissue>
    </source>
</reference>
<evidence type="ECO:0000313" key="2">
    <source>
        <dbReference type="Proteomes" id="UP001227230"/>
    </source>
</evidence>
<dbReference type="InterPro" id="IPR015422">
    <property type="entry name" value="PyrdxlP-dep_Trfase_small"/>
</dbReference>
<proteinExistence type="predicted"/>
<dbReference type="Gene3D" id="3.90.1150.10">
    <property type="entry name" value="Aspartate Aminotransferase, domain 1"/>
    <property type="match status" value="1"/>
</dbReference>
<sequence>MGNKRGKPLHGSFVAKLLNDLFGIQTRGGGAYAGSYSHSLLKVHETRSLHSDLPSKRSMQVANSVVLQR</sequence>